<dbReference type="PANTHER" id="PTHR21072">
    <property type="entry name" value="GPI TRANSAMIDASE COMPONENT PIG-S"/>
    <property type="match status" value="1"/>
</dbReference>
<dbReference type="EMBL" id="JADCNM010000001">
    <property type="protein sequence ID" value="KAG0501161.1"/>
    <property type="molecule type" value="Genomic_DNA"/>
</dbReference>
<evidence type="ECO:0000256" key="6">
    <source>
        <dbReference type="ARBA" id="ARBA00022824"/>
    </source>
</evidence>
<evidence type="ECO:0000313" key="13">
    <source>
        <dbReference type="Proteomes" id="UP000639772"/>
    </source>
</evidence>
<evidence type="ECO:0000256" key="5">
    <source>
        <dbReference type="ARBA" id="ARBA00022692"/>
    </source>
</evidence>
<evidence type="ECO:0000256" key="10">
    <source>
        <dbReference type="SAM" id="MobiDB-lite"/>
    </source>
</evidence>
<keyword evidence="5 11" id="KW-0812">Transmembrane</keyword>
<dbReference type="GO" id="GO:0042765">
    <property type="term" value="C:GPI-anchor transamidase complex"/>
    <property type="evidence" value="ECO:0007669"/>
    <property type="project" value="InterPro"/>
</dbReference>
<sequence>MAEISDAQHKSIPNAPEDRNSRQRSSRPGIKRLLVTLSVLLPFLAGLPFLLKSTEIYRSPLPFSSIDSLSRRLLSEPPSPPCRLQAVFLHPAAAGSADSLARLISDEVEKISASSLSCRSCERNYTVSVTFDFGNGSCTRSRGGNGEACFWPCGELNIFGLLNEDGIVDAMLNAALGKGGECFGSGSGKVYTVFVFGREGEEGIRTVVGKHRHAWMLGMVGQSEAARMIANIFLKFFVNGGRYEDVAWRNGEFVPVGLDGSVVLSFSLLNADPNDWIYDWDFQGIDDMLAPVLEALAPIAVIHTESQVLYHTPKSSFSNWDESFGGNLFGIRDLPFFVNSNEWHLDTSIAATGRSKILHFVVYVPSRNECPLLLQLPNGQISKTNGFISPMWGGVTVWNPSDCSASDQKENLGRRTMSPEDVQKIFQGFITQLRLLFGFRSDYSQGIEVVGINVLASQNGFSEWELDVLYRHHACYNLVSCATTLDSLSKLVQSLPRMIVMEEIGKQVKNSLDAAGLAENNTYLGKYNASAAASLQARSLAEDAFFHSSIMSISYSSLEHYFAIYMPFFAPVLLHLILAVVREVARYRRERAKYLAFVAEHAKTS</sequence>
<dbReference type="GO" id="GO:0016255">
    <property type="term" value="P:attachment of GPI anchor to protein"/>
    <property type="evidence" value="ECO:0007669"/>
    <property type="project" value="InterPro"/>
</dbReference>
<dbReference type="Pfam" id="PF10510">
    <property type="entry name" value="PIG-S"/>
    <property type="match status" value="1"/>
</dbReference>
<keyword evidence="9" id="KW-0325">Glycoprotein</keyword>
<evidence type="ECO:0000256" key="2">
    <source>
        <dbReference type="ARBA" id="ARBA00004687"/>
    </source>
</evidence>
<comment type="pathway">
    <text evidence="2">Glycolipid biosynthesis; glycosylphosphatidylinositol-anchor biosynthesis.</text>
</comment>
<reference evidence="12 13" key="1">
    <citation type="journal article" date="2020" name="Nat. Food">
        <title>A phased Vanilla planifolia genome enables genetic improvement of flavour and production.</title>
        <authorList>
            <person name="Hasing T."/>
            <person name="Tang H."/>
            <person name="Brym M."/>
            <person name="Khazi F."/>
            <person name="Huang T."/>
            <person name="Chambers A.H."/>
        </authorList>
    </citation>
    <scope>NUCLEOTIDE SEQUENCE [LARGE SCALE GENOMIC DNA]</scope>
    <source>
        <tissue evidence="12">Leaf</tissue>
    </source>
</reference>
<evidence type="ECO:0000256" key="3">
    <source>
        <dbReference type="ARBA" id="ARBA00005316"/>
    </source>
</evidence>
<dbReference type="GO" id="GO:0006506">
    <property type="term" value="P:GPI anchor biosynthetic process"/>
    <property type="evidence" value="ECO:0007669"/>
    <property type="project" value="UniProtKB-UniPathway"/>
</dbReference>
<dbReference type="Proteomes" id="UP000639772">
    <property type="component" value="Chromosome 1"/>
</dbReference>
<evidence type="ECO:0008006" key="14">
    <source>
        <dbReference type="Google" id="ProtNLM"/>
    </source>
</evidence>
<comment type="caution">
    <text evidence="12">The sequence shown here is derived from an EMBL/GenBank/DDBJ whole genome shotgun (WGS) entry which is preliminary data.</text>
</comment>
<evidence type="ECO:0000313" key="12">
    <source>
        <dbReference type="EMBL" id="KAG0501161.1"/>
    </source>
</evidence>
<protein>
    <recommendedName>
        <fullName evidence="14">GPI transamidase component PIG-S</fullName>
    </recommendedName>
</protein>
<accession>A0A835VLN1</accession>
<evidence type="ECO:0000256" key="11">
    <source>
        <dbReference type="SAM" id="Phobius"/>
    </source>
</evidence>
<keyword evidence="4" id="KW-0337">GPI-anchor biosynthesis</keyword>
<evidence type="ECO:0000256" key="7">
    <source>
        <dbReference type="ARBA" id="ARBA00022989"/>
    </source>
</evidence>
<evidence type="ECO:0000256" key="1">
    <source>
        <dbReference type="ARBA" id="ARBA00004477"/>
    </source>
</evidence>
<evidence type="ECO:0000256" key="8">
    <source>
        <dbReference type="ARBA" id="ARBA00023136"/>
    </source>
</evidence>
<comment type="subcellular location">
    <subcellularLocation>
        <location evidence="1">Endoplasmic reticulum membrane</location>
        <topology evidence="1">Multi-pass membrane protein</topology>
    </subcellularLocation>
</comment>
<proteinExistence type="inferred from homology"/>
<feature type="transmembrane region" description="Helical" evidence="11">
    <location>
        <begin position="33"/>
        <end position="51"/>
    </location>
</feature>
<feature type="transmembrane region" description="Helical" evidence="11">
    <location>
        <begin position="561"/>
        <end position="581"/>
    </location>
</feature>
<name>A0A835VLN1_VANPL</name>
<keyword evidence="6" id="KW-0256">Endoplasmic reticulum</keyword>
<dbReference type="PANTHER" id="PTHR21072:SF13">
    <property type="entry name" value="GPI TRANSAMIDASE COMPONENT PIG-S"/>
    <property type="match status" value="1"/>
</dbReference>
<dbReference type="InterPro" id="IPR019540">
    <property type="entry name" value="PtdIno-glycan_biosynth_class_S"/>
</dbReference>
<feature type="region of interest" description="Disordered" evidence="10">
    <location>
        <begin position="1"/>
        <end position="26"/>
    </location>
</feature>
<organism evidence="12 13">
    <name type="scientific">Vanilla planifolia</name>
    <name type="common">Vanilla</name>
    <dbReference type="NCBI Taxonomy" id="51239"/>
    <lineage>
        <taxon>Eukaryota</taxon>
        <taxon>Viridiplantae</taxon>
        <taxon>Streptophyta</taxon>
        <taxon>Embryophyta</taxon>
        <taxon>Tracheophyta</taxon>
        <taxon>Spermatophyta</taxon>
        <taxon>Magnoliopsida</taxon>
        <taxon>Liliopsida</taxon>
        <taxon>Asparagales</taxon>
        <taxon>Orchidaceae</taxon>
        <taxon>Vanilloideae</taxon>
        <taxon>Vanilleae</taxon>
        <taxon>Vanilla</taxon>
    </lineage>
</organism>
<keyword evidence="8 11" id="KW-0472">Membrane</keyword>
<dbReference type="AlphaFoldDB" id="A0A835VLN1"/>
<dbReference type="OrthoDB" id="28748at2759"/>
<dbReference type="UniPathway" id="UPA00196"/>
<evidence type="ECO:0000256" key="4">
    <source>
        <dbReference type="ARBA" id="ARBA00022502"/>
    </source>
</evidence>
<keyword evidence="7 11" id="KW-1133">Transmembrane helix</keyword>
<evidence type="ECO:0000256" key="9">
    <source>
        <dbReference type="ARBA" id="ARBA00023180"/>
    </source>
</evidence>
<gene>
    <name evidence="12" type="ORF">HPP92_001233</name>
</gene>
<comment type="similarity">
    <text evidence="3">Belongs to the PIGS family.</text>
</comment>